<accession>A0AAV4GH56</accession>
<evidence type="ECO:0000256" key="2">
    <source>
        <dbReference type="SAM" id="Phobius"/>
    </source>
</evidence>
<reference evidence="3 4" key="1">
    <citation type="journal article" date="2021" name="Elife">
        <title>Chloroplast acquisition without the gene transfer in kleptoplastic sea slugs, Plakobranchus ocellatus.</title>
        <authorList>
            <person name="Maeda T."/>
            <person name="Takahashi S."/>
            <person name="Yoshida T."/>
            <person name="Shimamura S."/>
            <person name="Takaki Y."/>
            <person name="Nagai Y."/>
            <person name="Toyoda A."/>
            <person name="Suzuki Y."/>
            <person name="Arimoto A."/>
            <person name="Ishii H."/>
            <person name="Satoh N."/>
            <person name="Nishiyama T."/>
            <person name="Hasebe M."/>
            <person name="Maruyama T."/>
            <person name="Minagawa J."/>
            <person name="Obokata J."/>
            <person name="Shigenobu S."/>
        </authorList>
    </citation>
    <scope>NUCLEOTIDE SEQUENCE [LARGE SCALE GENOMIC DNA]</scope>
</reference>
<feature type="transmembrane region" description="Helical" evidence="2">
    <location>
        <begin position="51"/>
        <end position="71"/>
    </location>
</feature>
<evidence type="ECO:0000313" key="3">
    <source>
        <dbReference type="EMBL" id="GFR84421.1"/>
    </source>
</evidence>
<keyword evidence="2" id="KW-0812">Transmembrane</keyword>
<protein>
    <submittedName>
        <fullName evidence="3">Uncharacterized protein</fullName>
    </submittedName>
</protein>
<feature type="region of interest" description="Disordered" evidence="1">
    <location>
        <begin position="1"/>
        <end position="32"/>
    </location>
</feature>
<evidence type="ECO:0000256" key="1">
    <source>
        <dbReference type="SAM" id="MobiDB-lite"/>
    </source>
</evidence>
<keyword evidence="2" id="KW-1133">Transmembrane helix</keyword>
<dbReference type="AlphaFoldDB" id="A0AAV4GH56"/>
<evidence type="ECO:0000313" key="4">
    <source>
        <dbReference type="Proteomes" id="UP000762676"/>
    </source>
</evidence>
<dbReference type="EMBL" id="BMAT01001386">
    <property type="protein sequence ID" value="GFR84421.1"/>
    <property type="molecule type" value="Genomic_DNA"/>
</dbReference>
<name>A0AAV4GH56_9GAST</name>
<proteinExistence type="predicted"/>
<keyword evidence="2" id="KW-0472">Membrane</keyword>
<feature type="compositionally biased region" description="Polar residues" evidence="1">
    <location>
        <begin position="1"/>
        <end position="11"/>
    </location>
</feature>
<gene>
    <name evidence="3" type="ORF">ElyMa_000671100</name>
</gene>
<organism evidence="3 4">
    <name type="scientific">Elysia marginata</name>
    <dbReference type="NCBI Taxonomy" id="1093978"/>
    <lineage>
        <taxon>Eukaryota</taxon>
        <taxon>Metazoa</taxon>
        <taxon>Spiralia</taxon>
        <taxon>Lophotrochozoa</taxon>
        <taxon>Mollusca</taxon>
        <taxon>Gastropoda</taxon>
        <taxon>Heterobranchia</taxon>
        <taxon>Euthyneura</taxon>
        <taxon>Panpulmonata</taxon>
        <taxon>Sacoglossa</taxon>
        <taxon>Placobranchoidea</taxon>
        <taxon>Plakobranchidae</taxon>
        <taxon>Elysia</taxon>
    </lineage>
</organism>
<keyword evidence="4" id="KW-1185">Reference proteome</keyword>
<comment type="caution">
    <text evidence="3">The sequence shown here is derived from an EMBL/GenBank/DDBJ whole genome shotgun (WGS) entry which is preliminary data.</text>
</comment>
<sequence length="108" mass="12146">MTKQPTSNGHASSCLEPEKSPSASPPQHQPSLCSTDLIRKKWSEKHTTWNYTGWQLLGWAVVALLVARLVFTLCTDLKGFATFLCDSEGKLFWSRSKENQVNKSHHAM</sequence>
<dbReference type="Proteomes" id="UP000762676">
    <property type="component" value="Unassembled WGS sequence"/>
</dbReference>